<dbReference type="EMBL" id="FTOD01000004">
    <property type="protein sequence ID" value="SIS74679.1"/>
    <property type="molecule type" value="Genomic_DNA"/>
</dbReference>
<feature type="transmembrane region" description="Helical" evidence="6">
    <location>
        <begin position="55"/>
        <end position="74"/>
    </location>
</feature>
<dbReference type="NCBIfam" id="TIGR00896">
    <property type="entry name" value="CynX"/>
    <property type="match status" value="1"/>
</dbReference>
<sequence>MTEHSLPATEKISKGRTALFIIGMIWVAFNLRPAITSVGPLIGDIRQDLGISNGLAGLLTTLPVLGFALFSLLAPKMGNRLGNERTVFLGLIILTSGIVIRSSGPIAAVFAGTALIGVGVAIGNVLLPGIVKHRFPEKTGMMTSIYSTSMGLFAAIASGVSIPLSRGLHLGWRRALLLWGIVGVIALILWVAQLGRKDRPDIPQSAADSTPLWRSPLAWQVSFFMGLQSFLFYCIIAWLPEILSSQGMSRGMAGWMLFGVQFIGLPATFLAPVLADRFSHQRGIVGVISLLYFLGLLGLFASGNPVMAVLSVIFIGLAQGASISLSLTMLSLRANHAKQAAALSGMAQSFGYLLAAIGPILTGFLYDATHSWTLPILSFLLVSLFMLMAGLGAGRNVTVFHEK</sequence>
<evidence type="ECO:0000256" key="6">
    <source>
        <dbReference type="SAM" id="Phobius"/>
    </source>
</evidence>
<feature type="transmembrane region" description="Helical" evidence="6">
    <location>
        <begin position="252"/>
        <end position="271"/>
    </location>
</feature>
<dbReference type="InterPro" id="IPR036259">
    <property type="entry name" value="MFS_trans_sf"/>
</dbReference>
<dbReference type="PANTHER" id="PTHR23523:SF2">
    <property type="entry name" value="2-NITROIMIDAZOLE TRANSPORTER"/>
    <property type="match status" value="1"/>
</dbReference>
<feature type="transmembrane region" description="Helical" evidence="6">
    <location>
        <begin position="17"/>
        <end position="35"/>
    </location>
</feature>
<proteinExistence type="predicted"/>
<dbReference type="InterPro" id="IPR052524">
    <property type="entry name" value="MFS_Cyanate_Porter"/>
</dbReference>
<keyword evidence="4 6" id="KW-1133">Transmembrane helix</keyword>
<dbReference type="InterPro" id="IPR020846">
    <property type="entry name" value="MFS_dom"/>
</dbReference>
<feature type="transmembrane region" description="Helical" evidence="6">
    <location>
        <begin position="143"/>
        <end position="164"/>
    </location>
</feature>
<evidence type="ECO:0000256" key="4">
    <source>
        <dbReference type="ARBA" id="ARBA00022989"/>
    </source>
</evidence>
<evidence type="ECO:0000256" key="2">
    <source>
        <dbReference type="ARBA" id="ARBA00022448"/>
    </source>
</evidence>
<dbReference type="InterPro" id="IPR004747">
    <property type="entry name" value="CynX-like"/>
</dbReference>
<reference evidence="9" key="1">
    <citation type="submission" date="2017-01" db="EMBL/GenBank/DDBJ databases">
        <authorList>
            <person name="Varghese N."/>
            <person name="Submissions S."/>
        </authorList>
    </citation>
    <scope>NUCLEOTIDE SEQUENCE [LARGE SCALE GENOMIC DNA]</scope>
    <source>
        <strain evidence="9">DSM 45196</strain>
    </source>
</reference>
<dbReference type="Pfam" id="PF07690">
    <property type="entry name" value="MFS_1"/>
    <property type="match status" value="1"/>
</dbReference>
<dbReference type="GO" id="GO:0005886">
    <property type="term" value="C:plasma membrane"/>
    <property type="evidence" value="ECO:0007669"/>
    <property type="project" value="UniProtKB-SubCell"/>
</dbReference>
<feature type="transmembrane region" description="Helical" evidence="6">
    <location>
        <begin position="176"/>
        <end position="196"/>
    </location>
</feature>
<evidence type="ECO:0000259" key="7">
    <source>
        <dbReference type="PROSITE" id="PS50850"/>
    </source>
</evidence>
<feature type="domain" description="Major facilitator superfamily (MFS) profile" evidence="7">
    <location>
        <begin position="18"/>
        <end position="401"/>
    </location>
</feature>
<comment type="subcellular location">
    <subcellularLocation>
        <location evidence="1">Cell membrane</location>
        <topology evidence="1">Multi-pass membrane protein</topology>
    </subcellularLocation>
</comment>
<feature type="transmembrane region" description="Helical" evidence="6">
    <location>
        <begin position="217"/>
        <end position="240"/>
    </location>
</feature>
<dbReference type="CDD" id="cd17339">
    <property type="entry name" value="MFS_NIMT_CynX_like"/>
    <property type="match status" value="1"/>
</dbReference>
<dbReference type="AlphaFoldDB" id="A0A1N7LLM3"/>
<keyword evidence="9" id="KW-1185">Reference proteome</keyword>
<name>A0A1N7LLM3_9BACL</name>
<gene>
    <name evidence="8" type="ORF">SAMN05421790_104249</name>
</gene>
<dbReference type="SUPFAM" id="SSF103473">
    <property type="entry name" value="MFS general substrate transporter"/>
    <property type="match status" value="1"/>
</dbReference>
<accession>A0A1N7LLM3</accession>
<protein>
    <submittedName>
        <fullName evidence="8">MFS transporter, CP family, cyanate transporter</fullName>
    </submittedName>
</protein>
<keyword evidence="3 6" id="KW-0812">Transmembrane</keyword>
<evidence type="ECO:0000256" key="5">
    <source>
        <dbReference type="ARBA" id="ARBA00023136"/>
    </source>
</evidence>
<feature type="transmembrane region" description="Helical" evidence="6">
    <location>
        <begin position="342"/>
        <end position="366"/>
    </location>
</feature>
<feature type="transmembrane region" description="Helical" evidence="6">
    <location>
        <begin position="109"/>
        <end position="131"/>
    </location>
</feature>
<evidence type="ECO:0000256" key="3">
    <source>
        <dbReference type="ARBA" id="ARBA00022692"/>
    </source>
</evidence>
<dbReference type="InterPro" id="IPR011701">
    <property type="entry name" value="MFS"/>
</dbReference>
<keyword evidence="5 6" id="KW-0472">Membrane</keyword>
<dbReference type="RefSeq" id="WP_076524544.1">
    <property type="nucleotide sequence ID" value="NZ_CP048103.1"/>
</dbReference>
<evidence type="ECO:0000313" key="8">
    <source>
        <dbReference type="EMBL" id="SIS74679.1"/>
    </source>
</evidence>
<feature type="transmembrane region" description="Helical" evidence="6">
    <location>
        <begin position="283"/>
        <end position="301"/>
    </location>
</feature>
<dbReference type="GO" id="GO:0022857">
    <property type="term" value="F:transmembrane transporter activity"/>
    <property type="evidence" value="ECO:0007669"/>
    <property type="project" value="InterPro"/>
</dbReference>
<evidence type="ECO:0000313" key="9">
    <source>
        <dbReference type="Proteomes" id="UP000186795"/>
    </source>
</evidence>
<dbReference type="PANTHER" id="PTHR23523">
    <property type="match status" value="1"/>
</dbReference>
<feature type="transmembrane region" description="Helical" evidence="6">
    <location>
        <begin position="372"/>
        <end position="393"/>
    </location>
</feature>
<keyword evidence="2" id="KW-0813">Transport</keyword>
<dbReference type="Gene3D" id="1.20.1250.20">
    <property type="entry name" value="MFS general substrate transporter like domains"/>
    <property type="match status" value="1"/>
</dbReference>
<dbReference type="PROSITE" id="PS50850">
    <property type="entry name" value="MFS"/>
    <property type="match status" value="1"/>
</dbReference>
<dbReference type="Proteomes" id="UP000186795">
    <property type="component" value="Unassembled WGS sequence"/>
</dbReference>
<feature type="transmembrane region" description="Helical" evidence="6">
    <location>
        <begin position="307"/>
        <end position="330"/>
    </location>
</feature>
<feature type="transmembrane region" description="Helical" evidence="6">
    <location>
        <begin position="86"/>
        <end position="103"/>
    </location>
</feature>
<evidence type="ECO:0000256" key="1">
    <source>
        <dbReference type="ARBA" id="ARBA00004651"/>
    </source>
</evidence>
<organism evidence="8 9">
    <name type="scientific">Kroppenstedtia eburnea</name>
    <dbReference type="NCBI Taxonomy" id="714067"/>
    <lineage>
        <taxon>Bacteria</taxon>
        <taxon>Bacillati</taxon>
        <taxon>Bacillota</taxon>
        <taxon>Bacilli</taxon>
        <taxon>Bacillales</taxon>
        <taxon>Thermoactinomycetaceae</taxon>
        <taxon>Kroppenstedtia</taxon>
    </lineage>
</organism>